<dbReference type="GO" id="GO:0008168">
    <property type="term" value="F:methyltransferase activity"/>
    <property type="evidence" value="ECO:0007669"/>
    <property type="project" value="UniProtKB-KW"/>
</dbReference>
<dbReference type="Proteomes" id="UP000315648">
    <property type="component" value="Unassembled WGS sequence"/>
</dbReference>
<name>A0A556QRT0_9BACT</name>
<accession>A0A556QRT0</accession>
<dbReference type="Gene3D" id="3.40.50.150">
    <property type="entry name" value="Vaccinia Virus protein VP39"/>
    <property type="match status" value="1"/>
</dbReference>
<protein>
    <submittedName>
        <fullName evidence="2">rRNA methyltransferase</fullName>
    </submittedName>
</protein>
<evidence type="ECO:0000259" key="1">
    <source>
        <dbReference type="Pfam" id="PF01728"/>
    </source>
</evidence>
<reference evidence="2 3" key="1">
    <citation type="submission" date="2019-07" db="EMBL/GenBank/DDBJ databases">
        <title>Description of 53C-WASEF.</title>
        <authorList>
            <person name="Pitt A."/>
            <person name="Hahn M.W."/>
        </authorList>
    </citation>
    <scope>NUCLEOTIDE SEQUENCE [LARGE SCALE GENOMIC DNA]</scope>
    <source>
        <strain evidence="2 3">53C-WASEF</strain>
    </source>
</reference>
<dbReference type="EMBL" id="VMBG01000001">
    <property type="protein sequence ID" value="TSJ79341.1"/>
    <property type="molecule type" value="Genomic_DNA"/>
</dbReference>
<dbReference type="PANTHER" id="PTHR37524">
    <property type="entry name" value="RIBOSOMAL RNA LARGE SUBUNIT METHYLTRANSFERASE M"/>
    <property type="match status" value="1"/>
</dbReference>
<gene>
    <name evidence="2" type="ORF">FPL22_08640</name>
</gene>
<sequence length="334" mass="37794">MIFTCQPGFTDLLAGELSTHGFSPVEQGAGWVRTEGGPKTELPDLCFPQMALFDPVEIAADSVNALAAKITEQFLASAKTERFEGEWPFLFEEAAEMDGLGRRVKGVEKMVQENLKKRMSRVARLAVADKPRGVAQLRGLYVFFVDFKRAYVSREAFFGGQRRMADDEQAPSRSYLKIEEAYIVLGREPGFEETVADLGAAPGGWSYSASKRGAKIVAVDNGPLKGGAYNNYKIEHRMEDAFTFRPAPDQVFDWMFCDLVEEPHHVMENLIQPWLERGWCRRFVIILKFGRVDPLALLRDVRSPDSVFSRCATNIRVRHLYHDREEFTIVGELK</sequence>
<dbReference type="Pfam" id="PF01728">
    <property type="entry name" value="FtsJ"/>
    <property type="match status" value="1"/>
</dbReference>
<dbReference type="InterPro" id="IPR029063">
    <property type="entry name" value="SAM-dependent_MTases_sf"/>
</dbReference>
<proteinExistence type="predicted"/>
<feature type="domain" description="Ribosomal RNA methyltransferase FtsJ" evidence="1">
    <location>
        <begin position="172"/>
        <end position="260"/>
    </location>
</feature>
<evidence type="ECO:0000313" key="3">
    <source>
        <dbReference type="Proteomes" id="UP000315648"/>
    </source>
</evidence>
<dbReference type="AlphaFoldDB" id="A0A556QRT0"/>
<organism evidence="2 3">
    <name type="scientific">Rariglobus hedericola</name>
    <dbReference type="NCBI Taxonomy" id="2597822"/>
    <lineage>
        <taxon>Bacteria</taxon>
        <taxon>Pseudomonadati</taxon>
        <taxon>Verrucomicrobiota</taxon>
        <taxon>Opitutia</taxon>
        <taxon>Opitutales</taxon>
        <taxon>Opitutaceae</taxon>
        <taxon>Rariglobus</taxon>
    </lineage>
</organism>
<evidence type="ECO:0000313" key="2">
    <source>
        <dbReference type="EMBL" id="TSJ79341.1"/>
    </source>
</evidence>
<dbReference type="InterPro" id="IPR002877">
    <property type="entry name" value="RNA_MeTrfase_FtsJ_dom"/>
</dbReference>
<dbReference type="SUPFAM" id="SSF53335">
    <property type="entry name" value="S-adenosyl-L-methionine-dependent methyltransferases"/>
    <property type="match status" value="1"/>
</dbReference>
<dbReference type="RefSeq" id="WP_144229795.1">
    <property type="nucleotide sequence ID" value="NZ_CBCRVV010000007.1"/>
</dbReference>
<comment type="caution">
    <text evidence="2">The sequence shown here is derived from an EMBL/GenBank/DDBJ whole genome shotgun (WGS) entry which is preliminary data.</text>
</comment>
<keyword evidence="2" id="KW-0808">Transferase</keyword>
<dbReference type="OrthoDB" id="154490at2"/>
<keyword evidence="3" id="KW-1185">Reference proteome</keyword>
<dbReference type="PANTHER" id="PTHR37524:SF2">
    <property type="entry name" value="RIBOSOMAL RNA METHYLTRANSFERASE FTSJ DOMAIN-CONTAINING PROTEIN"/>
    <property type="match status" value="1"/>
</dbReference>
<dbReference type="GO" id="GO:0032259">
    <property type="term" value="P:methylation"/>
    <property type="evidence" value="ECO:0007669"/>
    <property type="project" value="UniProtKB-KW"/>
</dbReference>
<keyword evidence="2" id="KW-0489">Methyltransferase</keyword>